<dbReference type="AlphaFoldDB" id="A0A2S9JD28"/>
<protein>
    <submittedName>
        <fullName evidence="8">Cellulase</fullName>
    </submittedName>
</protein>
<dbReference type="RefSeq" id="WP_105727803.1">
    <property type="nucleotide sequence ID" value="NZ_PVBS01000006.1"/>
</dbReference>
<comment type="similarity">
    <text evidence="1">Belongs to the glycosyl hydrolase 9 (cellulase E) family.</text>
</comment>
<feature type="chain" id="PRO_5015709483" evidence="6">
    <location>
        <begin position="20"/>
        <end position="819"/>
    </location>
</feature>
<dbReference type="Proteomes" id="UP000238642">
    <property type="component" value="Unassembled WGS sequence"/>
</dbReference>
<evidence type="ECO:0000313" key="8">
    <source>
        <dbReference type="EMBL" id="PRD50782.1"/>
    </source>
</evidence>
<dbReference type="InterPro" id="IPR013783">
    <property type="entry name" value="Ig-like_fold"/>
</dbReference>
<dbReference type="SUPFAM" id="SSF48208">
    <property type="entry name" value="Six-hairpin glycosidases"/>
    <property type="match status" value="1"/>
</dbReference>
<keyword evidence="2" id="KW-0378">Hydrolase</keyword>
<keyword evidence="4" id="KW-0326">Glycosidase</keyword>
<dbReference type="EMBL" id="PVBS01000006">
    <property type="protein sequence ID" value="PRD50782.1"/>
    <property type="molecule type" value="Genomic_DNA"/>
</dbReference>
<evidence type="ECO:0000256" key="4">
    <source>
        <dbReference type="ARBA" id="ARBA00023295"/>
    </source>
</evidence>
<evidence type="ECO:0000256" key="2">
    <source>
        <dbReference type="ARBA" id="ARBA00022801"/>
    </source>
</evidence>
<evidence type="ECO:0000256" key="3">
    <source>
        <dbReference type="ARBA" id="ARBA00023277"/>
    </source>
</evidence>
<dbReference type="SUPFAM" id="SSF81296">
    <property type="entry name" value="E set domains"/>
    <property type="match status" value="1"/>
</dbReference>
<dbReference type="InterPro" id="IPR014756">
    <property type="entry name" value="Ig_E-set"/>
</dbReference>
<dbReference type="InterPro" id="IPR011330">
    <property type="entry name" value="Glyco_hydro/deAcase_b/a-brl"/>
</dbReference>
<dbReference type="Pfam" id="PF01522">
    <property type="entry name" value="Polysacc_deac_1"/>
    <property type="match status" value="1"/>
</dbReference>
<proteinExistence type="inferred from homology"/>
<organism evidence="8 9">
    <name type="scientific">Sphingobacterium gobiense</name>
    <dbReference type="NCBI Taxonomy" id="1382456"/>
    <lineage>
        <taxon>Bacteria</taxon>
        <taxon>Pseudomonadati</taxon>
        <taxon>Bacteroidota</taxon>
        <taxon>Sphingobacteriia</taxon>
        <taxon>Sphingobacteriales</taxon>
        <taxon>Sphingobacteriaceae</taxon>
        <taxon>Sphingobacterium</taxon>
    </lineage>
</organism>
<evidence type="ECO:0000313" key="9">
    <source>
        <dbReference type="Proteomes" id="UP000238642"/>
    </source>
</evidence>
<keyword evidence="9" id="KW-1185">Reference proteome</keyword>
<keyword evidence="3" id="KW-0119">Carbohydrate metabolism</keyword>
<dbReference type="Pfam" id="PF00759">
    <property type="entry name" value="Glyco_hydro_9"/>
    <property type="match status" value="1"/>
</dbReference>
<name>A0A2S9JD28_9SPHI</name>
<evidence type="ECO:0000256" key="6">
    <source>
        <dbReference type="SAM" id="SignalP"/>
    </source>
</evidence>
<dbReference type="InterPro" id="IPR012341">
    <property type="entry name" value="6hp_glycosidase-like_sf"/>
</dbReference>
<comment type="caution">
    <text evidence="8">The sequence shown here is derived from an EMBL/GenBank/DDBJ whole genome shotgun (WGS) entry which is preliminary data.</text>
</comment>
<dbReference type="GO" id="GO:0008810">
    <property type="term" value="F:cellulase activity"/>
    <property type="evidence" value="ECO:0007669"/>
    <property type="project" value="InterPro"/>
</dbReference>
<dbReference type="GO" id="GO:0016810">
    <property type="term" value="F:hydrolase activity, acting on carbon-nitrogen (but not peptide) bonds"/>
    <property type="evidence" value="ECO:0007669"/>
    <property type="project" value="InterPro"/>
</dbReference>
<evidence type="ECO:0000259" key="7">
    <source>
        <dbReference type="PROSITE" id="PS51677"/>
    </source>
</evidence>
<dbReference type="InterPro" id="IPR004197">
    <property type="entry name" value="Cellulase_Ig-like"/>
</dbReference>
<dbReference type="SUPFAM" id="SSF88713">
    <property type="entry name" value="Glycoside hydrolase/deacetylase"/>
    <property type="match status" value="1"/>
</dbReference>
<keyword evidence="6" id="KW-0732">Signal</keyword>
<dbReference type="GO" id="GO:0000272">
    <property type="term" value="P:polysaccharide catabolic process"/>
    <property type="evidence" value="ECO:0007669"/>
    <property type="project" value="UniProtKB-KW"/>
</dbReference>
<evidence type="ECO:0000256" key="5">
    <source>
        <dbReference type="ARBA" id="ARBA00023326"/>
    </source>
</evidence>
<sequence length="819" mass="93598">MLRYILLLIIAAAIQFSFAQDTWIRVNQLGYKSKAKKVAVWVSKKDQPVKTFVVFDAKSKKVVFEGNASRPFGAYGPFVQSYRLDFSAIEQKGEYIVEAGGVQSPIVRIGDGVYDGTADFALRYMRQQRTLFNPFLKDSCHTHDGFTLYAASIGLPDSTRIDVGGGWHDASDYLQYATTSANATYHLLAAYRDFPYAFTDYKQANGLSGANGIKDVLDEAKWGLDWLLKMHPEPHMMFNQIADDRDHASMRMPGEDPFYGRGYERPVYFIDGKPQQRGKFLNNTTGTSSTAAKFVGAFNLGAAIFREIDKSYSETLVSKAHTAFNYAHKKLGVTQTVSVKSPYIYAEENWVDDMELAYATMFKQTGEQQYLEKALSFAREEAVTPWMIRDTANHYQYYPFINLGHYELAKSLQGEQREEIIAYYKNGIAEVWNRAKQNAFFRGIPFIWCSNNLTVAFAMQCLWYQDLADDATYAELMQANIDWLFGTNPWGTSMVYGLPAWGDTPVDPHSAFTHLHHYPIDGGLVDGPVYTSIYNNLIGIQLHEEDEYEAFQSDLAVYHDDYGDYSTNEPTMDGTASLIYLLSSQESSHHVKDEYGAVVRGNSDKKHVSLVFTGHDFNDGKEVIERTLRKQQVKAGFFLTGDFLRNKENHDFIDKIKKIHYIGPHSDKHLLYAPWEKRDSTLISQEDFLKDINDNYVALAAHGIRKEEAAVFMPSYEWYNHDIVRWTNAERVQVVNYTPGLRTTADYTYPQMGARYISSDKIFEQLLQTEDEKGLNGHIILIHLGVDTRREDKLYNRLEDVVKMLKSKGYEFLRIDEVI</sequence>
<gene>
    <name evidence="8" type="ORF">C5749_19000</name>
</gene>
<dbReference type="InterPro" id="IPR008928">
    <property type="entry name" value="6-hairpin_glycosidase_sf"/>
</dbReference>
<dbReference type="OrthoDB" id="9808897at2"/>
<dbReference type="CDD" id="cd02850">
    <property type="entry name" value="E_set_Cellulase_N"/>
    <property type="match status" value="1"/>
</dbReference>
<feature type="domain" description="NodB homology" evidence="7">
    <location>
        <begin position="606"/>
        <end position="813"/>
    </location>
</feature>
<keyword evidence="5" id="KW-0624">Polysaccharide degradation</keyword>
<dbReference type="PROSITE" id="PS51677">
    <property type="entry name" value="NODB"/>
    <property type="match status" value="1"/>
</dbReference>
<dbReference type="InterPro" id="IPR001701">
    <property type="entry name" value="Glyco_hydro_9"/>
</dbReference>
<dbReference type="PANTHER" id="PTHR22298">
    <property type="entry name" value="ENDO-1,4-BETA-GLUCANASE"/>
    <property type="match status" value="1"/>
</dbReference>
<dbReference type="InterPro" id="IPR002509">
    <property type="entry name" value="NODB_dom"/>
</dbReference>
<feature type="signal peptide" evidence="6">
    <location>
        <begin position="1"/>
        <end position="19"/>
    </location>
</feature>
<dbReference type="Gene3D" id="3.20.20.370">
    <property type="entry name" value="Glycoside hydrolase/deacetylase"/>
    <property type="match status" value="1"/>
</dbReference>
<dbReference type="CDD" id="cd10917">
    <property type="entry name" value="CE4_NodB_like_6s_7s"/>
    <property type="match status" value="1"/>
</dbReference>
<dbReference type="Gene3D" id="1.50.10.10">
    <property type="match status" value="1"/>
</dbReference>
<dbReference type="Pfam" id="PF02927">
    <property type="entry name" value="CelD_N"/>
    <property type="match status" value="1"/>
</dbReference>
<accession>A0A2S9JD28</accession>
<dbReference type="Gene3D" id="2.60.40.10">
    <property type="entry name" value="Immunoglobulins"/>
    <property type="match status" value="1"/>
</dbReference>
<evidence type="ECO:0000256" key="1">
    <source>
        <dbReference type="ARBA" id="ARBA00007072"/>
    </source>
</evidence>
<reference evidence="8 9" key="1">
    <citation type="submission" date="2018-02" db="EMBL/GenBank/DDBJ databases">
        <title>The draft genome of Sphingobacterium gobiense H7.</title>
        <authorList>
            <person name="Li L."/>
            <person name="Liu L."/>
            <person name="Zhang X."/>
            <person name="Wang T."/>
            <person name="Liang L."/>
        </authorList>
    </citation>
    <scope>NUCLEOTIDE SEQUENCE [LARGE SCALE GENOMIC DNA]</scope>
    <source>
        <strain evidence="8 9">ACCC 05757</strain>
    </source>
</reference>